<sequence>MECHTCGNRGKYVCPACSARSCSLECVKKHKENTKCTGQVDPTEFVPKQKLFTPTGLDRDYNFLQTISRQITVHKQDTSQKVYKPRDQWRAGVRVRAMGPGMSRVTKNKSKWNNQAKVFEWTTEFKLGLEGKDSKYLQVPDSTKVSALPALAEISDDMDVFVRDPFGNRTKLDATLSFKDALKGKMVLEFPTIEFQEKIESSSSSDSTSSSDSDSDSDSDSESDTDTGNGDEKDKAQGSANDGNNNNNNNNNNSDDNRNSNTNDQDNTSSGNNTNSHLVQNQIENETKPELNSSSVNANPNDDSNIIETANNEVQQELTQPSTGPEVVQFTDEELKPNQNFHELNHSNSTDDEPPLEESAK</sequence>
<dbReference type="GO" id="GO:0070761">
    <property type="term" value="C:pre-snoRNP complex"/>
    <property type="evidence" value="ECO:0007669"/>
    <property type="project" value="TreeGrafter"/>
</dbReference>
<dbReference type="GO" id="GO:0005634">
    <property type="term" value="C:nucleus"/>
    <property type="evidence" value="ECO:0007669"/>
    <property type="project" value="TreeGrafter"/>
</dbReference>
<gene>
    <name evidence="7" type="ORF">DASB73_037870</name>
</gene>
<dbReference type="GO" id="GO:0008270">
    <property type="term" value="F:zinc ion binding"/>
    <property type="evidence" value="ECO:0007669"/>
    <property type="project" value="UniProtKB-UniRule"/>
</dbReference>
<proteinExistence type="predicted"/>
<feature type="region of interest" description="Disordered" evidence="5">
    <location>
        <begin position="197"/>
        <end position="306"/>
    </location>
</feature>
<dbReference type="GO" id="GO:0000492">
    <property type="term" value="P:box C/D snoRNP assembly"/>
    <property type="evidence" value="ECO:0007669"/>
    <property type="project" value="TreeGrafter"/>
</dbReference>
<dbReference type="Gene3D" id="3.30.60.190">
    <property type="match status" value="1"/>
</dbReference>
<evidence type="ECO:0000259" key="6">
    <source>
        <dbReference type="PROSITE" id="PS51083"/>
    </source>
</evidence>
<reference evidence="7 8" key="1">
    <citation type="journal article" date="2023" name="Elife">
        <title>Identification of key yeast species and microbe-microbe interactions impacting larval growth of Drosophila in the wild.</title>
        <authorList>
            <person name="Mure A."/>
            <person name="Sugiura Y."/>
            <person name="Maeda R."/>
            <person name="Honda K."/>
            <person name="Sakurai N."/>
            <person name="Takahashi Y."/>
            <person name="Watada M."/>
            <person name="Katoh T."/>
            <person name="Gotoh A."/>
            <person name="Gotoh Y."/>
            <person name="Taniguchi I."/>
            <person name="Nakamura K."/>
            <person name="Hayashi T."/>
            <person name="Katayama T."/>
            <person name="Uemura T."/>
            <person name="Hattori Y."/>
        </authorList>
    </citation>
    <scope>NUCLEOTIDE SEQUENCE [LARGE SCALE GENOMIC DNA]</scope>
    <source>
        <strain evidence="7 8">SB-73</strain>
    </source>
</reference>
<dbReference type="PANTHER" id="PTHR13483">
    <property type="entry name" value="BOX C_D SNORNA PROTEIN 1-RELATED"/>
    <property type="match status" value="1"/>
</dbReference>
<accession>A0AAV5RMS8</accession>
<keyword evidence="3" id="KW-0862">Zinc</keyword>
<feature type="compositionally biased region" description="Low complexity" evidence="5">
    <location>
        <begin position="201"/>
        <end position="212"/>
    </location>
</feature>
<keyword evidence="8" id="KW-1185">Reference proteome</keyword>
<dbReference type="AlphaFoldDB" id="A0AAV5RMS8"/>
<feature type="compositionally biased region" description="Polar residues" evidence="5">
    <location>
        <begin position="277"/>
        <end position="306"/>
    </location>
</feature>
<keyword evidence="1" id="KW-0479">Metal-binding</keyword>
<evidence type="ECO:0000256" key="5">
    <source>
        <dbReference type="SAM" id="MobiDB-lite"/>
    </source>
</evidence>
<evidence type="ECO:0000256" key="1">
    <source>
        <dbReference type="ARBA" id="ARBA00022723"/>
    </source>
</evidence>
<feature type="compositionally biased region" description="Acidic residues" evidence="5">
    <location>
        <begin position="213"/>
        <end position="225"/>
    </location>
</feature>
<dbReference type="GO" id="GO:0000463">
    <property type="term" value="P:maturation of LSU-rRNA from tricistronic rRNA transcript (SSU-rRNA, 5.8S rRNA, LSU-rRNA)"/>
    <property type="evidence" value="ECO:0007669"/>
    <property type="project" value="TreeGrafter"/>
</dbReference>
<evidence type="ECO:0000313" key="8">
    <source>
        <dbReference type="Proteomes" id="UP001362899"/>
    </source>
</evidence>
<evidence type="ECO:0000256" key="2">
    <source>
        <dbReference type="ARBA" id="ARBA00022771"/>
    </source>
</evidence>
<evidence type="ECO:0000256" key="4">
    <source>
        <dbReference type="PROSITE-ProRule" id="PRU00453"/>
    </source>
</evidence>
<feature type="compositionally biased region" description="Polar residues" evidence="5">
    <location>
        <begin position="338"/>
        <end position="348"/>
    </location>
</feature>
<protein>
    <submittedName>
        <fullName evidence="7">Bcd1 protein</fullName>
    </submittedName>
</protein>
<dbReference type="SUPFAM" id="SSF144232">
    <property type="entry name" value="HIT/MYND zinc finger-like"/>
    <property type="match status" value="1"/>
</dbReference>
<comment type="caution">
    <text evidence="7">The sequence shown here is derived from an EMBL/GenBank/DDBJ whole genome shotgun (WGS) entry which is preliminary data.</text>
</comment>
<dbReference type="PANTHER" id="PTHR13483:SF3">
    <property type="entry name" value="BOX C_D SNORNA PROTEIN 1"/>
    <property type="match status" value="1"/>
</dbReference>
<organism evidence="7 8">
    <name type="scientific">Starmerella bacillaris</name>
    <name type="common">Yeast</name>
    <name type="synonym">Candida zemplinina</name>
    <dbReference type="NCBI Taxonomy" id="1247836"/>
    <lineage>
        <taxon>Eukaryota</taxon>
        <taxon>Fungi</taxon>
        <taxon>Dikarya</taxon>
        <taxon>Ascomycota</taxon>
        <taxon>Saccharomycotina</taxon>
        <taxon>Dipodascomycetes</taxon>
        <taxon>Dipodascales</taxon>
        <taxon>Trichomonascaceae</taxon>
        <taxon>Starmerella</taxon>
    </lineage>
</organism>
<keyword evidence="2 4" id="KW-0863">Zinc-finger</keyword>
<evidence type="ECO:0000313" key="7">
    <source>
        <dbReference type="EMBL" id="GMM52824.1"/>
    </source>
</evidence>
<dbReference type="InterPro" id="IPR051639">
    <property type="entry name" value="BCD1"/>
</dbReference>
<dbReference type="PROSITE" id="PS51083">
    <property type="entry name" value="ZF_HIT"/>
    <property type="match status" value="1"/>
</dbReference>
<feature type="domain" description="HIT-type" evidence="6">
    <location>
        <begin position="3"/>
        <end position="36"/>
    </location>
</feature>
<feature type="region of interest" description="Disordered" evidence="5">
    <location>
        <begin position="338"/>
        <end position="361"/>
    </location>
</feature>
<dbReference type="InterPro" id="IPR007529">
    <property type="entry name" value="Znf_HIT"/>
</dbReference>
<dbReference type="GO" id="GO:0048254">
    <property type="term" value="P:snoRNA localization"/>
    <property type="evidence" value="ECO:0007669"/>
    <property type="project" value="TreeGrafter"/>
</dbReference>
<evidence type="ECO:0000256" key="3">
    <source>
        <dbReference type="ARBA" id="ARBA00022833"/>
    </source>
</evidence>
<dbReference type="CDD" id="cd23023">
    <property type="entry name" value="zf-HIT_BCD1"/>
    <property type="match status" value="1"/>
</dbReference>
<feature type="compositionally biased region" description="Acidic residues" evidence="5">
    <location>
        <begin position="350"/>
        <end position="361"/>
    </location>
</feature>
<dbReference type="Proteomes" id="UP001362899">
    <property type="component" value="Unassembled WGS sequence"/>
</dbReference>
<name>A0AAV5RMS8_STABA</name>
<dbReference type="Pfam" id="PF04438">
    <property type="entry name" value="zf-HIT"/>
    <property type="match status" value="1"/>
</dbReference>
<feature type="compositionally biased region" description="Low complexity" evidence="5">
    <location>
        <begin position="241"/>
        <end position="276"/>
    </location>
</feature>
<dbReference type="EMBL" id="BTGC01000008">
    <property type="protein sequence ID" value="GMM52824.1"/>
    <property type="molecule type" value="Genomic_DNA"/>
</dbReference>